<organism evidence="1">
    <name type="scientific">Salix viminalis</name>
    <name type="common">Common osier</name>
    <name type="synonym">Basket willow</name>
    <dbReference type="NCBI Taxonomy" id="40686"/>
    <lineage>
        <taxon>Eukaryota</taxon>
        <taxon>Viridiplantae</taxon>
        <taxon>Streptophyta</taxon>
        <taxon>Embryophyta</taxon>
        <taxon>Tracheophyta</taxon>
        <taxon>Spermatophyta</taxon>
        <taxon>Magnoliopsida</taxon>
        <taxon>eudicotyledons</taxon>
        <taxon>Gunneridae</taxon>
        <taxon>Pentapetalae</taxon>
        <taxon>rosids</taxon>
        <taxon>fabids</taxon>
        <taxon>Malpighiales</taxon>
        <taxon>Salicaceae</taxon>
        <taxon>Saliceae</taxon>
        <taxon>Salix</taxon>
    </lineage>
</organism>
<proteinExistence type="predicted"/>
<evidence type="ECO:0000313" key="1">
    <source>
        <dbReference type="EMBL" id="VFU47886.1"/>
    </source>
</evidence>
<dbReference type="EMBL" id="CAADRP010001679">
    <property type="protein sequence ID" value="VFU47886.1"/>
    <property type="molecule type" value="Genomic_DNA"/>
</dbReference>
<reference evidence="1" key="1">
    <citation type="submission" date="2019-03" db="EMBL/GenBank/DDBJ databases">
        <authorList>
            <person name="Mank J."/>
            <person name="Almeida P."/>
        </authorList>
    </citation>
    <scope>NUCLEOTIDE SEQUENCE</scope>
    <source>
        <strain evidence="1">78183</strain>
    </source>
</reference>
<sequence length="96" mass="11353">MKSILAGKGLTLPMKGKIDPFSIEFKVSIVISFQSELSKLHKKSDPRTPRLWRKPICLHLNCLSNLSWQWKLYRLNLFEQDEAICKDNIWRTVHRM</sequence>
<gene>
    <name evidence="1" type="ORF">SVIM_LOCUS309411</name>
</gene>
<dbReference type="AlphaFoldDB" id="A0A6N2M5G8"/>
<accession>A0A6N2M5G8</accession>
<protein>
    <submittedName>
        <fullName evidence="1">Uncharacterized protein</fullName>
    </submittedName>
</protein>
<name>A0A6N2M5G8_SALVM</name>